<comment type="similarity">
    <text evidence="1">Belongs to the universal ribosomal protein uS15 family.</text>
</comment>
<evidence type="ECO:0000256" key="1">
    <source>
        <dbReference type="ARBA" id="ARBA00008434"/>
    </source>
</evidence>
<keyword evidence="3" id="KW-0687">Ribonucleoprotein</keyword>
<keyword evidence="2" id="KW-0689">Ribosomal protein</keyword>
<evidence type="ECO:0000256" key="3">
    <source>
        <dbReference type="ARBA" id="ARBA00023274"/>
    </source>
</evidence>
<evidence type="ECO:0000256" key="2">
    <source>
        <dbReference type="ARBA" id="ARBA00022980"/>
    </source>
</evidence>
<dbReference type="SMART" id="SM01387">
    <property type="entry name" value="Ribosomal_S15"/>
    <property type="match status" value="1"/>
</dbReference>
<dbReference type="GO" id="GO:0003735">
    <property type="term" value="F:structural constituent of ribosome"/>
    <property type="evidence" value="ECO:0007669"/>
    <property type="project" value="InterPro"/>
</dbReference>
<dbReference type="HAMAP" id="MF_01343_B">
    <property type="entry name" value="Ribosomal_uS15_B"/>
    <property type="match status" value="1"/>
</dbReference>
<feature type="compositionally biased region" description="Acidic residues" evidence="4">
    <location>
        <begin position="87"/>
        <end position="102"/>
    </location>
</feature>
<accession>A0A7S4IT09</accession>
<dbReference type="InterPro" id="IPR000589">
    <property type="entry name" value="Ribosomal_uS15"/>
</dbReference>
<dbReference type="Pfam" id="PF00312">
    <property type="entry name" value="Ribosomal_S15"/>
    <property type="match status" value="1"/>
</dbReference>
<evidence type="ECO:0000256" key="4">
    <source>
        <dbReference type="SAM" id="MobiDB-lite"/>
    </source>
</evidence>
<evidence type="ECO:0000313" key="5">
    <source>
        <dbReference type="EMBL" id="CAE2238882.1"/>
    </source>
</evidence>
<reference evidence="5" key="1">
    <citation type="submission" date="2021-01" db="EMBL/GenBank/DDBJ databases">
        <authorList>
            <person name="Corre E."/>
            <person name="Pelletier E."/>
            <person name="Niang G."/>
            <person name="Scheremetjew M."/>
            <person name="Finn R."/>
            <person name="Kale V."/>
            <person name="Holt S."/>
            <person name="Cochrane G."/>
            <person name="Meng A."/>
            <person name="Brown T."/>
            <person name="Cohen L."/>
        </authorList>
    </citation>
    <scope>NUCLEOTIDE SEQUENCE</scope>
    <source>
        <strain evidence="5">DIVA3 518/3/11/1/6</strain>
    </source>
</reference>
<dbReference type="GO" id="GO:0006412">
    <property type="term" value="P:translation"/>
    <property type="evidence" value="ECO:0007669"/>
    <property type="project" value="InterPro"/>
</dbReference>
<dbReference type="Gene3D" id="1.10.287.10">
    <property type="entry name" value="S15/NS1, RNA-binding"/>
    <property type="match status" value="1"/>
</dbReference>
<sequence>MRVARAVSFLRVGRRNPVILGVRYNSEKKNIIDDKFMDLLMNAGIDGADIQADEGQKTQTQDALDLTFEDVPLGETSLGEETKGSDSETESDDTESSDDEITNDQKIRKIQLLIRKSYTPKASAEVLRALEDKSNWKNLEHTIHRQLGSKLRVHGYNDAAERSGFNVNKVVRTVAQAFKNETKQRFDTDNDMSHDVGSDAGENVASDVGANEGPVLPTHLDEILGDRDANDPELEDKMRQWKELLGSSFDPDFSPRMNMDSNAAAKISKEIGKRPKVEKDALLEELYASEPEDQEDKDKKTEQKSFYEKLKEKIEVEGDNYIKEEEARPTLKKFCKPAIRKWAEDAYGALVGRGHYNSHGEWIQLNRIDQEMDKESYALATQDMTVPAYTFRVVGVPGDTTRSVKRGYIPPPCRTRIPADLVGRYRFGITAEMVENMQLSDKIKKVISFAYASHTEIKRARLEDAIKKFGKRENDTGNTAVQLCMLNQKVRHLEEHVTIHRKDQNAHRQLRLYISKRRRLYKYLKRKDLSTYYNVLKDQVLEDKFLMYKNE</sequence>
<dbReference type="AlphaFoldDB" id="A0A7S4IT09"/>
<dbReference type="EMBL" id="HBKP01023923">
    <property type="protein sequence ID" value="CAE2238882.1"/>
    <property type="molecule type" value="Transcribed_RNA"/>
</dbReference>
<gene>
    <name evidence="5" type="ORF">VSP0166_LOCUS16701</name>
</gene>
<dbReference type="PANTHER" id="PTHR23321">
    <property type="entry name" value="RIBOSOMAL PROTEIN S15, BACTERIAL AND ORGANELLAR"/>
    <property type="match status" value="1"/>
</dbReference>
<dbReference type="GO" id="GO:0005737">
    <property type="term" value="C:cytoplasm"/>
    <property type="evidence" value="ECO:0007669"/>
    <property type="project" value="UniProtKB-ARBA"/>
</dbReference>
<protein>
    <recommendedName>
        <fullName evidence="6">30S ribosomal protein S15</fullName>
    </recommendedName>
</protein>
<name>A0A7S4IT09_9EUKA</name>
<dbReference type="PANTHER" id="PTHR23321:SF26">
    <property type="entry name" value="SMALL RIBOSOMAL SUBUNIT PROTEIN US15M"/>
    <property type="match status" value="1"/>
</dbReference>
<proteinExistence type="inferred from homology"/>
<dbReference type="InterPro" id="IPR005290">
    <property type="entry name" value="Ribosomal_uS15_bac-type"/>
</dbReference>
<dbReference type="SUPFAM" id="SSF47060">
    <property type="entry name" value="S15/NS1 RNA-binding domain"/>
    <property type="match status" value="1"/>
</dbReference>
<feature type="region of interest" description="Disordered" evidence="4">
    <location>
        <begin position="75"/>
        <end position="102"/>
    </location>
</feature>
<dbReference type="GO" id="GO:1990904">
    <property type="term" value="C:ribonucleoprotein complex"/>
    <property type="evidence" value="ECO:0007669"/>
    <property type="project" value="UniProtKB-KW"/>
</dbReference>
<dbReference type="CDD" id="cd00353">
    <property type="entry name" value="Ribosomal_S15p_S13e"/>
    <property type="match status" value="1"/>
</dbReference>
<organism evidence="5">
    <name type="scientific">Vannella robusta</name>
    <dbReference type="NCBI Taxonomy" id="1487602"/>
    <lineage>
        <taxon>Eukaryota</taxon>
        <taxon>Amoebozoa</taxon>
        <taxon>Discosea</taxon>
        <taxon>Flabellinia</taxon>
        <taxon>Vannellidae</taxon>
        <taxon>Vannella</taxon>
    </lineage>
</organism>
<dbReference type="GO" id="GO:0005840">
    <property type="term" value="C:ribosome"/>
    <property type="evidence" value="ECO:0007669"/>
    <property type="project" value="UniProtKB-KW"/>
</dbReference>
<dbReference type="InterPro" id="IPR009068">
    <property type="entry name" value="uS15_NS1_RNA-bd_sf"/>
</dbReference>
<dbReference type="NCBIfam" id="TIGR00952">
    <property type="entry name" value="S15_bact"/>
    <property type="match status" value="1"/>
</dbReference>
<dbReference type="PROSITE" id="PS00362">
    <property type="entry name" value="RIBOSOMAL_S15"/>
    <property type="match status" value="1"/>
</dbReference>
<evidence type="ECO:0008006" key="6">
    <source>
        <dbReference type="Google" id="ProtNLM"/>
    </source>
</evidence>